<sequence>MKTLAIVKKADGEVRRISAFQAYREERFQGKRHVYFSIYYPDEEMTLVYLKNTKTAFFRYKKGSNFAVSKNNSPDNGEGESSIHYIAKEALSRLTKLTLVSGQTTITAFVSGKATVEKRFDLENKTYSADVYFNLERTEPKEYRYRWYDQIALEICITHKVELEKAADFEKNIIPLFEVTLPKKTCEKFDLDKAKSEYSDNEIESRIVNMQKMFEKQIFGCFLSNPFSMEYLEMQRYKSEIDKFKSKRDEIYDIVKNLEQIVEPLGIRVADIAQRVEPLDVKTIDITQRIESLDAKVADIEQRAEYLSTGGTGLCQGQENLLFENDHSILDQEKLFKTKCSCTELQYGENTSVGKKDTKRGVLVRLSNWIKRVLEK</sequence>
<dbReference type="RefSeq" id="WP_256136515.1">
    <property type="nucleotide sequence ID" value="NZ_JANGAB010000006.1"/>
</dbReference>
<organism evidence="1 2">
    <name type="scientific">Bittarella massiliensis</name>
    <name type="common">ex Durand et al. 2017</name>
    <dbReference type="NCBI Taxonomy" id="1720313"/>
    <lineage>
        <taxon>Bacteria</taxon>
        <taxon>Bacillati</taxon>
        <taxon>Bacillota</taxon>
        <taxon>Clostridia</taxon>
        <taxon>Eubacteriales</taxon>
        <taxon>Oscillospiraceae</taxon>
        <taxon>Bittarella (ex Durand et al. 2017)</taxon>
    </lineage>
</organism>
<protein>
    <recommendedName>
        <fullName evidence="3">CYTH domain-containing protein</fullName>
    </recommendedName>
</protein>
<name>A0AAW5KB75_9FIRM</name>
<accession>A0AAW5KB75</accession>
<evidence type="ECO:0008006" key="3">
    <source>
        <dbReference type="Google" id="ProtNLM"/>
    </source>
</evidence>
<comment type="caution">
    <text evidence="1">The sequence shown here is derived from an EMBL/GenBank/DDBJ whole genome shotgun (WGS) entry which is preliminary data.</text>
</comment>
<dbReference type="AlphaFoldDB" id="A0AAW5KB75"/>
<reference evidence="1" key="1">
    <citation type="submission" date="2022-06" db="EMBL/GenBank/DDBJ databases">
        <title>Isolation of gut microbiota from human fecal samples.</title>
        <authorList>
            <person name="Pamer E.G."/>
            <person name="Barat B."/>
            <person name="Waligurski E."/>
            <person name="Medina S."/>
            <person name="Paddock L."/>
            <person name="Mostad J."/>
        </authorList>
    </citation>
    <scope>NUCLEOTIDE SEQUENCE</scope>
    <source>
        <strain evidence="1">DFI.7.96</strain>
    </source>
</reference>
<dbReference type="EMBL" id="JANGAB010000006">
    <property type="protein sequence ID" value="MCQ4950201.1"/>
    <property type="molecule type" value="Genomic_DNA"/>
</dbReference>
<dbReference type="Proteomes" id="UP001205063">
    <property type="component" value="Unassembled WGS sequence"/>
</dbReference>
<proteinExistence type="predicted"/>
<gene>
    <name evidence="1" type="ORF">NE646_11060</name>
</gene>
<evidence type="ECO:0000313" key="1">
    <source>
        <dbReference type="EMBL" id="MCQ4950201.1"/>
    </source>
</evidence>
<evidence type="ECO:0000313" key="2">
    <source>
        <dbReference type="Proteomes" id="UP001205063"/>
    </source>
</evidence>